<dbReference type="NCBIfam" id="NF002032">
    <property type="entry name" value="PRK00856.1"/>
    <property type="match status" value="1"/>
</dbReference>
<comment type="function">
    <text evidence="5 7">Catalyzes the condensation of carbamoyl phosphate and aspartate to form carbamoyl aspartate and inorganic phosphate, the committed step in the de novo pyrimidine nucleotide biosynthesis pathway.</text>
</comment>
<dbReference type="Pfam" id="PF02729">
    <property type="entry name" value="OTCace_N"/>
    <property type="match status" value="1"/>
</dbReference>
<dbReference type="GO" id="GO:0006207">
    <property type="term" value="P:'de novo' pyrimidine nucleobase biosynthetic process"/>
    <property type="evidence" value="ECO:0007669"/>
    <property type="project" value="InterPro"/>
</dbReference>
<comment type="subunit">
    <text evidence="7">Heterododecamer (2C3:3R2) of six catalytic PyrB chains organized as two trimers (C3), and six regulatory PyrI chains organized as three dimers (R2).</text>
</comment>
<proteinExistence type="inferred from homology"/>
<evidence type="ECO:0000256" key="2">
    <source>
        <dbReference type="ARBA" id="ARBA00008896"/>
    </source>
</evidence>
<dbReference type="Proteomes" id="UP000219546">
    <property type="component" value="Unassembled WGS sequence"/>
</dbReference>
<evidence type="ECO:0000313" key="11">
    <source>
        <dbReference type="Proteomes" id="UP000219546"/>
    </source>
</evidence>
<dbReference type="Pfam" id="PF00185">
    <property type="entry name" value="OTCace"/>
    <property type="match status" value="1"/>
</dbReference>
<dbReference type="GO" id="GO:0016597">
    <property type="term" value="F:amino acid binding"/>
    <property type="evidence" value="ECO:0007669"/>
    <property type="project" value="InterPro"/>
</dbReference>
<comment type="similarity">
    <text evidence="2 7">Belongs to the aspartate/ornithine carbamoyltransferase superfamily. ATCase family.</text>
</comment>
<feature type="domain" description="Aspartate/ornithine carbamoyltransferase carbamoyl-P binding" evidence="9">
    <location>
        <begin position="2"/>
        <end position="139"/>
    </location>
</feature>
<feature type="binding site" evidence="7">
    <location>
        <position position="127"/>
    </location>
    <ligand>
        <name>carbamoyl phosphate</name>
        <dbReference type="ChEBI" id="CHEBI:58228"/>
    </ligand>
</feature>
<feature type="binding site" evidence="7">
    <location>
        <position position="212"/>
    </location>
    <ligand>
        <name>L-aspartate</name>
        <dbReference type="ChEBI" id="CHEBI:29991"/>
    </ligand>
</feature>
<dbReference type="PANTHER" id="PTHR45753">
    <property type="entry name" value="ORNITHINE CARBAMOYLTRANSFERASE, MITOCHONDRIAL"/>
    <property type="match status" value="1"/>
</dbReference>
<accession>A0A285D163</accession>
<reference evidence="10 11" key="1">
    <citation type="submission" date="2017-08" db="EMBL/GenBank/DDBJ databases">
        <authorList>
            <person name="de Groot N.N."/>
        </authorList>
    </citation>
    <scope>NUCLEOTIDE SEQUENCE [LARGE SCALE GENOMIC DNA]</scope>
    <source>
        <strain evidence="10 11">JC228</strain>
    </source>
</reference>
<organism evidence="10 11">
    <name type="scientific">Bacillus oleivorans</name>
    <dbReference type="NCBI Taxonomy" id="1448271"/>
    <lineage>
        <taxon>Bacteria</taxon>
        <taxon>Bacillati</taxon>
        <taxon>Bacillota</taxon>
        <taxon>Bacilli</taxon>
        <taxon>Bacillales</taxon>
        <taxon>Bacillaceae</taxon>
        <taxon>Bacillus</taxon>
    </lineage>
</organism>
<dbReference type="OrthoDB" id="9774690at2"/>
<dbReference type="PROSITE" id="PS00097">
    <property type="entry name" value="CARBAMOYLTRANSFERASE"/>
    <property type="match status" value="1"/>
</dbReference>
<keyword evidence="11" id="KW-1185">Reference proteome</keyword>
<name>A0A285D163_9BACI</name>
<keyword evidence="4 7" id="KW-0665">Pyrimidine biosynthesis</keyword>
<protein>
    <recommendedName>
        <fullName evidence="7">Aspartate carbamoyltransferase</fullName>
        <ecNumber evidence="7">2.1.3.2</ecNumber>
    </recommendedName>
    <alternativeName>
        <fullName evidence="7">Aspartate transcarbamylase</fullName>
        <shortName evidence="7">ATCase</shortName>
    </alternativeName>
</protein>
<dbReference type="PANTHER" id="PTHR45753:SF6">
    <property type="entry name" value="ASPARTATE CARBAMOYLTRANSFERASE"/>
    <property type="match status" value="1"/>
</dbReference>
<evidence type="ECO:0000313" key="10">
    <source>
        <dbReference type="EMBL" id="SNX73499.1"/>
    </source>
</evidence>
<dbReference type="EMBL" id="OAOP01000007">
    <property type="protein sequence ID" value="SNX73499.1"/>
    <property type="molecule type" value="Genomic_DNA"/>
</dbReference>
<dbReference type="HAMAP" id="MF_00001">
    <property type="entry name" value="Asp_carb_tr"/>
    <property type="match status" value="1"/>
</dbReference>
<evidence type="ECO:0000256" key="6">
    <source>
        <dbReference type="ARBA" id="ARBA00048859"/>
    </source>
</evidence>
<dbReference type="FunFam" id="3.40.50.1370:FF:000011">
    <property type="entry name" value="Aspartate carbamoyltransferase"/>
    <property type="match status" value="1"/>
</dbReference>
<evidence type="ECO:0000256" key="3">
    <source>
        <dbReference type="ARBA" id="ARBA00022679"/>
    </source>
</evidence>
<evidence type="ECO:0000256" key="7">
    <source>
        <dbReference type="HAMAP-Rule" id="MF_00001"/>
    </source>
</evidence>
<feature type="binding site" evidence="7">
    <location>
        <position position="252"/>
    </location>
    <ligand>
        <name>carbamoyl phosphate</name>
        <dbReference type="ChEBI" id="CHEBI:58228"/>
    </ligand>
</feature>
<feature type="binding site" evidence="7">
    <location>
        <position position="251"/>
    </location>
    <ligand>
        <name>carbamoyl phosphate</name>
        <dbReference type="ChEBI" id="CHEBI:58228"/>
    </ligand>
</feature>
<keyword evidence="3 7" id="KW-0808">Transferase</keyword>
<feature type="binding site" evidence="7">
    <location>
        <position position="99"/>
    </location>
    <ligand>
        <name>carbamoyl phosphate</name>
        <dbReference type="ChEBI" id="CHEBI:58228"/>
    </ligand>
</feature>
<dbReference type="RefSeq" id="WP_097159519.1">
    <property type="nucleotide sequence ID" value="NZ_JBEPMQ010000007.1"/>
</dbReference>
<dbReference type="GO" id="GO:0005829">
    <property type="term" value="C:cytosol"/>
    <property type="evidence" value="ECO:0007669"/>
    <property type="project" value="TreeGrafter"/>
</dbReference>
<dbReference type="PRINTS" id="PR00101">
    <property type="entry name" value="ATCASE"/>
</dbReference>
<dbReference type="UniPathway" id="UPA00070">
    <property type="reaction ID" value="UER00116"/>
</dbReference>
<dbReference type="GO" id="GO:0004070">
    <property type="term" value="F:aspartate carbamoyltransferase activity"/>
    <property type="evidence" value="ECO:0007669"/>
    <property type="project" value="UniProtKB-UniRule"/>
</dbReference>
<dbReference type="InterPro" id="IPR006132">
    <property type="entry name" value="Asp/Orn_carbamoyltranf_P-bd"/>
</dbReference>
<dbReference type="GO" id="GO:0044205">
    <property type="term" value="P:'de novo' UMP biosynthetic process"/>
    <property type="evidence" value="ECO:0007669"/>
    <property type="project" value="UniProtKB-UniRule"/>
</dbReference>
<feature type="binding site" evidence="7">
    <location>
        <position position="77"/>
    </location>
    <ligand>
        <name>L-aspartate</name>
        <dbReference type="ChEBI" id="CHEBI:29991"/>
    </ligand>
</feature>
<evidence type="ECO:0000259" key="9">
    <source>
        <dbReference type="Pfam" id="PF02729"/>
    </source>
</evidence>
<dbReference type="EC" id="2.1.3.2" evidence="7"/>
<feature type="binding site" evidence="7">
    <location>
        <position position="130"/>
    </location>
    <ligand>
        <name>carbamoyl phosphate</name>
        <dbReference type="ChEBI" id="CHEBI:58228"/>
    </ligand>
</feature>
<dbReference type="AlphaFoldDB" id="A0A285D163"/>
<gene>
    <name evidence="7" type="primary">pyrB</name>
    <name evidence="10" type="ORF">SAMN05877753_10795</name>
</gene>
<dbReference type="Gene3D" id="3.40.50.1370">
    <property type="entry name" value="Aspartate/ornithine carbamoyltransferase"/>
    <property type="match status" value="2"/>
</dbReference>
<dbReference type="GO" id="GO:0006520">
    <property type="term" value="P:amino acid metabolic process"/>
    <property type="evidence" value="ECO:0007669"/>
    <property type="project" value="InterPro"/>
</dbReference>
<evidence type="ECO:0000256" key="4">
    <source>
        <dbReference type="ARBA" id="ARBA00022975"/>
    </source>
</evidence>
<dbReference type="NCBIfam" id="TIGR00670">
    <property type="entry name" value="asp_carb_tr"/>
    <property type="match status" value="1"/>
</dbReference>
<dbReference type="PRINTS" id="PR00100">
    <property type="entry name" value="AOTCASE"/>
</dbReference>
<comment type="pathway">
    <text evidence="1 7">Pyrimidine metabolism; UMP biosynthesis via de novo pathway; (S)-dihydroorotate from bicarbonate: step 2/3.</text>
</comment>
<sequence>MKHYVSMEDFHAGEIQSVLSLAKEYEKHKIPMQNKEIFAANLFYEPSTRTKSSFEVAERRLGLSVIPFEVNHSSVQKGETLYDTVKTFEAIGCNLLVIRHPETDYYKDLIPSLNIPLINGGDGSGQHPSQCLLDLYTIQKEFGSFKGIKVLIAGDLKHSRVARSNARALSMLGAKVFFYSPAEWVDEELLQWGSFCQIDDILPIVDVAMMLRVQLERHTETGHIDDYHQQYGLTLERAKRMKSGSIIMHPAPVNRDVEIAGPLVESPQSRIFEQMRNGVFVRMAMIDSLLQKWGIGTNENTAKERTMVGW</sequence>
<dbReference type="InterPro" id="IPR036901">
    <property type="entry name" value="Asp/Orn_carbamoylTrfase_sf"/>
</dbReference>
<feature type="binding site" evidence="7">
    <location>
        <position position="49"/>
    </location>
    <ligand>
        <name>carbamoyl phosphate</name>
        <dbReference type="ChEBI" id="CHEBI:58228"/>
    </ligand>
</feature>
<dbReference type="InterPro" id="IPR006130">
    <property type="entry name" value="Asp/Orn_carbamoylTrfase"/>
</dbReference>
<evidence type="ECO:0000256" key="5">
    <source>
        <dbReference type="ARBA" id="ARBA00043884"/>
    </source>
</evidence>
<evidence type="ECO:0000259" key="8">
    <source>
        <dbReference type="Pfam" id="PF00185"/>
    </source>
</evidence>
<feature type="domain" description="Aspartate/ornithine carbamoyltransferase Asp/Orn-binding" evidence="8">
    <location>
        <begin position="146"/>
        <end position="287"/>
    </location>
</feature>
<evidence type="ECO:0000256" key="1">
    <source>
        <dbReference type="ARBA" id="ARBA00004852"/>
    </source>
</evidence>
<feature type="binding site" evidence="7">
    <location>
        <position position="160"/>
    </location>
    <ligand>
        <name>L-aspartate</name>
        <dbReference type="ChEBI" id="CHEBI:29991"/>
    </ligand>
</feature>
<dbReference type="InterPro" id="IPR006131">
    <property type="entry name" value="Asp_carbamoyltransf_Asp/Orn-bd"/>
</dbReference>
<feature type="binding site" evidence="7">
    <location>
        <position position="50"/>
    </location>
    <ligand>
        <name>carbamoyl phosphate</name>
        <dbReference type="ChEBI" id="CHEBI:58228"/>
    </ligand>
</feature>
<dbReference type="InterPro" id="IPR002082">
    <property type="entry name" value="Asp_carbamoyltransf"/>
</dbReference>
<comment type="catalytic activity">
    <reaction evidence="6 7">
        <text>carbamoyl phosphate + L-aspartate = N-carbamoyl-L-aspartate + phosphate + H(+)</text>
        <dbReference type="Rhea" id="RHEA:20013"/>
        <dbReference type="ChEBI" id="CHEBI:15378"/>
        <dbReference type="ChEBI" id="CHEBI:29991"/>
        <dbReference type="ChEBI" id="CHEBI:32814"/>
        <dbReference type="ChEBI" id="CHEBI:43474"/>
        <dbReference type="ChEBI" id="CHEBI:58228"/>
        <dbReference type="EC" id="2.1.3.2"/>
    </reaction>
</comment>
<dbReference type="SUPFAM" id="SSF53671">
    <property type="entry name" value="Aspartate/ornithine carbamoyltransferase"/>
    <property type="match status" value="1"/>
</dbReference>